<accession>A0AAW5VC88</accession>
<reference evidence="2 4" key="1">
    <citation type="submission" date="2022-06" db="EMBL/GenBank/DDBJ databases">
        <title>Leptospira isolates from biofilms formed at urban environments.</title>
        <authorList>
            <person name="Ribeiro P.S."/>
            <person name="Sousa T."/>
            <person name="Carvalho N."/>
            <person name="Aburjaile F."/>
            <person name="Neves F."/>
            <person name="Oliveira D."/>
            <person name="Blanco L."/>
            <person name="Lima J."/>
            <person name="Costa F."/>
            <person name="Brenig B."/>
            <person name="Soares S."/>
            <person name="Ramos R."/>
            <person name="Goes-Neto A."/>
            <person name="Matiuzzi M."/>
            <person name="Azevedo V."/>
            <person name="Ristow P."/>
        </authorList>
    </citation>
    <scope>NUCLEOTIDE SEQUENCE</scope>
    <source>
        <strain evidence="1 4">VSF19</strain>
        <strain evidence="2">VSF20</strain>
    </source>
</reference>
<name>A0AAW5VC88_9LEPT</name>
<sequence>MTRIYVLIFLNFINCLVILKGQDTIRKSEAEREISKIILLKTISCGYSAGRAYAISELGNEEEEPYPWVQIGGGSNSSRIFYDIKALSHCLRSLSAMPCPTKDIKTYEGDQEYLATLIFTRYQSCTFRPLENWKIFEPFKGEI</sequence>
<organism evidence="2 3">
    <name type="scientific">Leptospira soteropolitanensis</name>
    <dbReference type="NCBI Taxonomy" id="2950025"/>
    <lineage>
        <taxon>Bacteria</taxon>
        <taxon>Pseudomonadati</taxon>
        <taxon>Spirochaetota</taxon>
        <taxon>Spirochaetia</taxon>
        <taxon>Leptospirales</taxon>
        <taxon>Leptospiraceae</taxon>
        <taxon>Leptospira</taxon>
    </lineage>
</organism>
<dbReference type="EMBL" id="JAMQPL010000001">
    <property type="protein sequence ID" value="MCW7528719.1"/>
    <property type="molecule type" value="Genomic_DNA"/>
</dbReference>
<dbReference type="Proteomes" id="UP001208540">
    <property type="component" value="Unassembled WGS sequence"/>
</dbReference>
<dbReference type="Proteomes" id="UP001208912">
    <property type="component" value="Unassembled WGS sequence"/>
</dbReference>
<evidence type="ECO:0000313" key="4">
    <source>
        <dbReference type="Proteomes" id="UP001208912"/>
    </source>
</evidence>
<evidence type="ECO:0000313" key="1">
    <source>
        <dbReference type="EMBL" id="MCW7524852.1"/>
    </source>
</evidence>
<evidence type="ECO:0000313" key="3">
    <source>
        <dbReference type="Proteomes" id="UP001208540"/>
    </source>
</evidence>
<evidence type="ECO:0000313" key="2">
    <source>
        <dbReference type="EMBL" id="MCW7528719.1"/>
    </source>
</evidence>
<gene>
    <name evidence="1" type="ORF">ND861_00715</name>
    <name evidence="2" type="ORF">ND862_00715</name>
</gene>
<protein>
    <submittedName>
        <fullName evidence="2">Uncharacterized protein</fullName>
    </submittedName>
</protein>
<keyword evidence="4" id="KW-1185">Reference proteome</keyword>
<dbReference type="AlphaFoldDB" id="A0AAW5VC88"/>
<dbReference type="EMBL" id="JAMQPM010000001">
    <property type="protein sequence ID" value="MCW7524852.1"/>
    <property type="molecule type" value="Genomic_DNA"/>
</dbReference>
<dbReference type="RefSeq" id="WP_265350244.1">
    <property type="nucleotide sequence ID" value="NZ_JAMQPL010000001.1"/>
</dbReference>
<proteinExistence type="predicted"/>
<comment type="caution">
    <text evidence="2">The sequence shown here is derived from an EMBL/GenBank/DDBJ whole genome shotgun (WGS) entry which is preliminary data.</text>
</comment>